<keyword evidence="1" id="KW-0175">Coiled coil</keyword>
<keyword evidence="4" id="KW-1185">Reference proteome</keyword>
<feature type="region of interest" description="Disordered" evidence="2">
    <location>
        <begin position="1"/>
        <end position="35"/>
    </location>
</feature>
<gene>
    <name evidence="3" type="ORF">OJ962_23585</name>
</gene>
<feature type="non-terminal residue" evidence="3">
    <location>
        <position position="1"/>
    </location>
</feature>
<feature type="coiled-coil region" evidence="1">
    <location>
        <begin position="141"/>
        <end position="168"/>
    </location>
</feature>
<sequence length="170" mass="18231">AAHSAREDGRAAHSPAHADGRAAHSPHRAAPARLAAPADDAPTLLRGPAIRTTAVAVLIAQGGDGLHYRDWYELVRREGYEVAGKDPLAVFLTQISRSPAVRKGARPGEYVLDRGARATLAERLEHLNRALAALPQQTSDLTELRSRRAQLTSEIAKTEKALEELETAAA</sequence>
<dbReference type="EMBL" id="JAPCID010000041">
    <property type="protein sequence ID" value="MDA0140500.1"/>
    <property type="molecule type" value="Genomic_DNA"/>
</dbReference>
<feature type="compositionally biased region" description="Basic and acidic residues" evidence="2">
    <location>
        <begin position="1"/>
        <end position="22"/>
    </location>
</feature>
<comment type="caution">
    <text evidence="3">The sequence shown here is derived from an EMBL/GenBank/DDBJ whole genome shotgun (WGS) entry which is preliminary data.</text>
</comment>
<reference evidence="3" key="1">
    <citation type="submission" date="2022-10" db="EMBL/GenBank/DDBJ databases">
        <title>The WGS of Solirubrobacter sp. CPCC 204708.</title>
        <authorList>
            <person name="Jiang Z."/>
        </authorList>
    </citation>
    <scope>NUCLEOTIDE SEQUENCE</scope>
    <source>
        <strain evidence="3">CPCC 204708</strain>
    </source>
</reference>
<protein>
    <submittedName>
        <fullName evidence="3">Uncharacterized protein</fullName>
    </submittedName>
</protein>
<evidence type="ECO:0000313" key="3">
    <source>
        <dbReference type="EMBL" id="MDA0140500.1"/>
    </source>
</evidence>
<organism evidence="3 4">
    <name type="scientific">Solirubrobacter deserti</name>
    <dbReference type="NCBI Taxonomy" id="2282478"/>
    <lineage>
        <taxon>Bacteria</taxon>
        <taxon>Bacillati</taxon>
        <taxon>Actinomycetota</taxon>
        <taxon>Thermoleophilia</taxon>
        <taxon>Solirubrobacterales</taxon>
        <taxon>Solirubrobacteraceae</taxon>
        <taxon>Solirubrobacter</taxon>
    </lineage>
</organism>
<evidence type="ECO:0000256" key="1">
    <source>
        <dbReference type="SAM" id="Coils"/>
    </source>
</evidence>
<proteinExistence type="predicted"/>
<name>A0ABT4RQD7_9ACTN</name>
<dbReference type="Proteomes" id="UP001147700">
    <property type="component" value="Unassembled WGS sequence"/>
</dbReference>
<evidence type="ECO:0000256" key="2">
    <source>
        <dbReference type="SAM" id="MobiDB-lite"/>
    </source>
</evidence>
<evidence type="ECO:0000313" key="4">
    <source>
        <dbReference type="Proteomes" id="UP001147700"/>
    </source>
</evidence>
<accession>A0ABT4RQD7</accession>